<name>A0ABV3XIG0_9ACTN</name>
<proteinExistence type="inferred from homology"/>
<feature type="domain" description="Purine catabolism PurC-like" evidence="2">
    <location>
        <begin position="2"/>
        <end position="120"/>
    </location>
</feature>
<dbReference type="PANTHER" id="PTHR33744">
    <property type="entry name" value="CARBOHYDRATE DIACID REGULATOR"/>
    <property type="match status" value="1"/>
</dbReference>
<evidence type="ECO:0000259" key="3">
    <source>
        <dbReference type="Pfam" id="PF13556"/>
    </source>
</evidence>
<organism evidence="5 6">
    <name type="scientific">Geodermatophilus maliterrae</name>
    <dbReference type="NCBI Taxonomy" id="3162531"/>
    <lineage>
        <taxon>Bacteria</taxon>
        <taxon>Bacillati</taxon>
        <taxon>Actinomycetota</taxon>
        <taxon>Actinomycetes</taxon>
        <taxon>Geodermatophilales</taxon>
        <taxon>Geodermatophilaceae</taxon>
        <taxon>Geodermatophilus</taxon>
    </lineage>
</organism>
<dbReference type="InterPro" id="IPR042070">
    <property type="entry name" value="PucR_C-HTH_sf"/>
</dbReference>
<dbReference type="EMBL" id="JBFNXQ010000042">
    <property type="protein sequence ID" value="MEX5719511.1"/>
    <property type="molecule type" value="Genomic_DNA"/>
</dbReference>
<reference evidence="5 6" key="1">
    <citation type="submission" date="2024-06" db="EMBL/GenBank/DDBJ databases">
        <title>Draft genome sequence of Geodermatophilus badlandi, a novel member of the Geodermatophilaceae isolated from badland sedimentary rocks in the Red desert, Wyoming, USA.</title>
        <authorList>
            <person name="Ben Tekaya S."/>
            <person name="Nouioui I."/>
            <person name="Flores G.M."/>
            <person name="Shaal M.N."/>
            <person name="Bredoire F."/>
            <person name="Basile F."/>
            <person name="Van Diepen L."/>
            <person name="Ward N.L."/>
        </authorList>
    </citation>
    <scope>NUCLEOTIDE SEQUENCE [LARGE SCALE GENOMIC DNA]</scope>
    <source>
        <strain evidence="5 6">WL48A</strain>
    </source>
</reference>
<evidence type="ECO:0000259" key="2">
    <source>
        <dbReference type="Pfam" id="PF07905"/>
    </source>
</evidence>
<dbReference type="Pfam" id="PF17853">
    <property type="entry name" value="GGDEF_2"/>
    <property type="match status" value="1"/>
</dbReference>
<comment type="caution">
    <text evidence="5">The sequence shown here is derived from an EMBL/GenBank/DDBJ whole genome shotgun (WGS) entry which is preliminary data.</text>
</comment>
<feature type="domain" description="PucR C-terminal helix-turn-helix" evidence="3">
    <location>
        <begin position="430"/>
        <end position="488"/>
    </location>
</feature>
<dbReference type="RefSeq" id="WP_369207413.1">
    <property type="nucleotide sequence ID" value="NZ_JBFNXQ010000042.1"/>
</dbReference>
<dbReference type="Gene3D" id="1.10.10.2840">
    <property type="entry name" value="PucR C-terminal helix-turn-helix domain"/>
    <property type="match status" value="1"/>
</dbReference>
<evidence type="ECO:0000259" key="4">
    <source>
        <dbReference type="Pfam" id="PF17853"/>
    </source>
</evidence>
<dbReference type="PANTHER" id="PTHR33744:SF7">
    <property type="entry name" value="PUCR FAMILY TRANSCRIPTIONAL REGULATOR"/>
    <property type="match status" value="1"/>
</dbReference>
<feature type="domain" description="CdaR GGDEF-like" evidence="4">
    <location>
        <begin position="261"/>
        <end position="377"/>
    </location>
</feature>
<dbReference type="Proteomes" id="UP001560045">
    <property type="component" value="Unassembled WGS sequence"/>
</dbReference>
<evidence type="ECO:0000313" key="6">
    <source>
        <dbReference type="Proteomes" id="UP001560045"/>
    </source>
</evidence>
<dbReference type="Pfam" id="PF07905">
    <property type="entry name" value="PucR"/>
    <property type="match status" value="1"/>
</dbReference>
<dbReference type="InterPro" id="IPR051448">
    <property type="entry name" value="CdaR-like_regulators"/>
</dbReference>
<comment type="similarity">
    <text evidence="1">Belongs to the CdaR family.</text>
</comment>
<sequence>MRHPSLRPGQPRLLTGSAGLQRRVRWVHSSEVLEIASLLRGGELLLTGGSMLAGASAADLRRYVTELADRHVTAVAIETGPRLPAVPPALVGQADVLGFPVIQLRRQIPFVDVAEAINAELVNDSVSRLRHGGELAHELSAVLAGGGDVAALLDALVQRTGLPAALFDGAGELISEVRAAATPEEPASATPQHGVTTRITVRGAHAATLVFHPRADTDLDLLGIVSERAAEALGLALLRTHAPSTRDFAGSELARLAGRGARDRGRLTHLARIVGFAPEDPVVALSVTTATPGAGLPGFDGLLRQYGRVAMDTADTEGRVVLSLAGRRNAPARRYELVRALGEWARELDAVLVAVGPVVPGLAAVSTSMELAVASLRQRTAYGPGSVVDATTLVVETLLDAEDPLLGRARFVRGQLAMLLALRADEGELLMHTLETYLDSGCTKTRTAELLHLQRQSLYGRLERAFVLLGGDPTGTPRALALHLALRLRHSEQLREPPPGG</sequence>
<dbReference type="InterPro" id="IPR041522">
    <property type="entry name" value="CdaR_GGDEF"/>
</dbReference>
<dbReference type="InterPro" id="IPR025736">
    <property type="entry name" value="PucR_C-HTH_dom"/>
</dbReference>
<protein>
    <submittedName>
        <fullName evidence="5">PucR family transcriptional regulator</fullName>
    </submittedName>
</protein>
<accession>A0ABV3XIG0</accession>
<keyword evidence="6" id="KW-1185">Reference proteome</keyword>
<dbReference type="InterPro" id="IPR012914">
    <property type="entry name" value="PucR_dom"/>
</dbReference>
<evidence type="ECO:0000313" key="5">
    <source>
        <dbReference type="EMBL" id="MEX5719511.1"/>
    </source>
</evidence>
<dbReference type="Pfam" id="PF13556">
    <property type="entry name" value="HTH_30"/>
    <property type="match status" value="1"/>
</dbReference>
<gene>
    <name evidence="5" type="ORF">ABQ292_14195</name>
</gene>
<evidence type="ECO:0000256" key="1">
    <source>
        <dbReference type="ARBA" id="ARBA00006754"/>
    </source>
</evidence>